<accession>A0A0F9X8H5</accession>
<protein>
    <recommendedName>
        <fullName evidence="1">4Fe-4S ferredoxin-type domain-containing protein</fullName>
    </recommendedName>
</protein>
<comment type="caution">
    <text evidence="2">The sequence shown here is derived from an EMBL/GenBank/DDBJ whole genome shotgun (WGS) entry which is preliminary data.</text>
</comment>
<dbReference type="AlphaFoldDB" id="A0A0F9X8H5"/>
<dbReference type="SUPFAM" id="SSF46548">
    <property type="entry name" value="alpha-helical ferredoxin"/>
    <property type="match status" value="1"/>
</dbReference>
<feature type="domain" description="4Fe-4S ferredoxin-type" evidence="1">
    <location>
        <begin position="310"/>
        <end position="341"/>
    </location>
</feature>
<dbReference type="InterPro" id="IPR017896">
    <property type="entry name" value="4Fe4S_Fe-S-bd"/>
</dbReference>
<organism evidence="2">
    <name type="scientific">marine sediment metagenome</name>
    <dbReference type="NCBI Taxonomy" id="412755"/>
    <lineage>
        <taxon>unclassified sequences</taxon>
        <taxon>metagenomes</taxon>
        <taxon>ecological metagenomes</taxon>
    </lineage>
</organism>
<evidence type="ECO:0000313" key="2">
    <source>
        <dbReference type="EMBL" id="KKN87908.1"/>
    </source>
</evidence>
<sequence>MPTNKLYEGVSDWLQSAVETLSAAGMTVIAPTQGEPGVVNLTRVTSAEAIAERYDNTLLPLKGQFFPITETLLEFERCEDGDVEIQTEPLPAPDEVIVLGCRPCDAAAMGTMDKVFQWDYDDVRYRARRDRATLVAFACTTPSPECFCTSVGGSPHGDEGSDVLVFGLGGDDSGGRVLLKVNTDKGRQFIDRLGDRVRPASEGVQPPSPPELARRFDTDAVKAWLDEGFDSDFWQQMALSCLGCGACSFLCPTCHCFDIVDEATWNRGQRRRNWDCCSFSLFTLHASGHNPRPEQFSRCRQRIMHKFKYFPERFGRIACVGCGRCIRACAAGRSLAEVLTEVDARQKG</sequence>
<dbReference type="InterPro" id="IPR017900">
    <property type="entry name" value="4Fe4S_Fe_S_CS"/>
</dbReference>
<evidence type="ECO:0000259" key="1">
    <source>
        <dbReference type="PROSITE" id="PS51379"/>
    </source>
</evidence>
<dbReference type="PANTHER" id="PTHR40447:SF1">
    <property type="entry name" value="ANAEROBIC SULFITE REDUCTASE SUBUNIT A"/>
    <property type="match status" value="1"/>
</dbReference>
<dbReference type="PROSITE" id="PS51379">
    <property type="entry name" value="4FE4S_FER_2"/>
    <property type="match status" value="2"/>
</dbReference>
<reference evidence="2" key="1">
    <citation type="journal article" date="2015" name="Nature">
        <title>Complex archaea that bridge the gap between prokaryotes and eukaryotes.</title>
        <authorList>
            <person name="Spang A."/>
            <person name="Saw J.H."/>
            <person name="Jorgensen S.L."/>
            <person name="Zaremba-Niedzwiedzka K."/>
            <person name="Martijn J."/>
            <person name="Lind A.E."/>
            <person name="van Eijk R."/>
            <person name="Schleper C."/>
            <person name="Guy L."/>
            <person name="Ettema T.J."/>
        </authorList>
    </citation>
    <scope>NUCLEOTIDE SEQUENCE</scope>
</reference>
<dbReference type="Pfam" id="PF17179">
    <property type="entry name" value="Fer4_22"/>
    <property type="match status" value="1"/>
</dbReference>
<dbReference type="PROSITE" id="PS00198">
    <property type="entry name" value="4FE4S_FER_1"/>
    <property type="match status" value="1"/>
</dbReference>
<dbReference type="EMBL" id="LAZR01000133">
    <property type="protein sequence ID" value="KKN87908.1"/>
    <property type="molecule type" value="Genomic_DNA"/>
</dbReference>
<feature type="domain" description="4Fe-4S ferredoxin-type" evidence="1">
    <location>
        <begin position="231"/>
        <end position="262"/>
    </location>
</feature>
<dbReference type="PANTHER" id="PTHR40447">
    <property type="entry name" value="ANAEROBIC SULFITE REDUCTASE SUBUNIT A"/>
    <property type="match status" value="1"/>
</dbReference>
<name>A0A0F9X8H5_9ZZZZ</name>
<gene>
    <name evidence="2" type="ORF">LCGC14_0254390</name>
</gene>
<proteinExistence type="predicted"/>